<dbReference type="GO" id="GO:0006260">
    <property type="term" value="P:DNA replication"/>
    <property type="evidence" value="ECO:0007669"/>
    <property type="project" value="InterPro"/>
</dbReference>
<dbReference type="CDD" id="cd01029">
    <property type="entry name" value="TOPRIM_primases"/>
    <property type="match status" value="1"/>
</dbReference>
<evidence type="ECO:0000313" key="2">
    <source>
        <dbReference type="Proteomes" id="UP000199251"/>
    </source>
</evidence>
<dbReference type="GO" id="GO:0008270">
    <property type="term" value="F:zinc ion binding"/>
    <property type="evidence" value="ECO:0007669"/>
    <property type="project" value="InterPro"/>
</dbReference>
<dbReference type="InterPro" id="IPR034154">
    <property type="entry name" value="TOPRIM_DnaG/twinkle"/>
</dbReference>
<sequence>MSTSTATTGAAFTVVRDAIEATGALTRSRAEHSLMASCPLHNDADPSLSVTWKPRPHRAGGAVLLHCFSCGADAAAIAAAIGLRMSDLFDEPPPSDGGRLVRTHPVPRPTPKTVAPQPQPQHQWTRVRVYTYTTERGRPVQQVIRQECRCSGTIHKRFLQRYRDARRWVWTKPVNFTPVLYRAPALACAPADQWVWLTEGEKDADTAARLGKLATTNAQGANNFPPELAAELAGRDVAIVIDRDRAGYQRALALCEQLDDHARRLVLLLPAITEPKADLTDHVNAGLWKPGEPFGGLTIASRAQLEQLHAAYAPSTGAGSERTVTSCSPRR</sequence>
<dbReference type="OrthoDB" id="4480369at2"/>
<protein>
    <recommendedName>
        <fullName evidence="3">DNA primase</fullName>
    </recommendedName>
</protein>
<dbReference type="EMBL" id="CTEE01000002">
    <property type="protein sequence ID" value="CQD24264.1"/>
    <property type="molecule type" value="Genomic_DNA"/>
</dbReference>
<gene>
    <name evidence="1" type="ORF">BN1232_06131</name>
</gene>
<dbReference type="GO" id="GO:0003677">
    <property type="term" value="F:DNA binding"/>
    <property type="evidence" value="ECO:0007669"/>
    <property type="project" value="InterPro"/>
</dbReference>
<accession>A0A0E4H2R1</accession>
<reference evidence="1 2" key="1">
    <citation type="submission" date="2015-03" db="EMBL/GenBank/DDBJ databases">
        <authorList>
            <person name="Urmite Genomes"/>
        </authorList>
    </citation>
    <scope>NUCLEOTIDE SEQUENCE [LARGE SCALE GENOMIC DNA]</scope>
    <source>
        <strain evidence="1 2">CSUR P1491</strain>
    </source>
</reference>
<organism evidence="1 2">
    <name type="scientific">Mycobacterium lentiflavum</name>
    <dbReference type="NCBI Taxonomy" id="141349"/>
    <lineage>
        <taxon>Bacteria</taxon>
        <taxon>Bacillati</taxon>
        <taxon>Actinomycetota</taxon>
        <taxon>Actinomycetes</taxon>
        <taxon>Mycobacteriales</taxon>
        <taxon>Mycobacteriaceae</taxon>
        <taxon>Mycobacterium</taxon>
        <taxon>Mycobacterium simiae complex</taxon>
    </lineage>
</organism>
<proteinExistence type="predicted"/>
<name>A0A0E4H2R1_MYCLN</name>
<dbReference type="AlphaFoldDB" id="A0A0E4H2R1"/>
<dbReference type="Proteomes" id="UP000199251">
    <property type="component" value="Unassembled WGS sequence"/>
</dbReference>
<dbReference type="RefSeq" id="WP_090609907.1">
    <property type="nucleotide sequence ID" value="NZ_CTEE01000002.1"/>
</dbReference>
<dbReference type="STRING" id="141349.BN1232_06131"/>
<dbReference type="Gene3D" id="3.90.580.10">
    <property type="entry name" value="Zinc finger, CHC2-type domain"/>
    <property type="match status" value="1"/>
</dbReference>
<evidence type="ECO:0008006" key="3">
    <source>
        <dbReference type="Google" id="ProtNLM"/>
    </source>
</evidence>
<dbReference type="InterPro" id="IPR036977">
    <property type="entry name" value="DNA_primase_Znf_CHC2"/>
</dbReference>
<evidence type="ECO:0000313" key="1">
    <source>
        <dbReference type="EMBL" id="CQD24264.1"/>
    </source>
</evidence>
<dbReference type="SUPFAM" id="SSF57783">
    <property type="entry name" value="Zinc beta-ribbon"/>
    <property type="match status" value="1"/>
</dbReference>